<evidence type="ECO:0000313" key="2">
    <source>
        <dbReference type="EMBL" id="OOY33813.1"/>
    </source>
</evidence>
<name>A0A1T2CNP0_SOVGS</name>
<sequence length="446" mass="49415">MFAPNSFINSARAAQTDADFNAYCRSKFPNSSYQKLLQSWGTEHACVQGGTRQGIDFAEACRMTTGSRNYQVSGMRVLCEGSVENVESSQPKVIGEPDFNQYCRNNFPNSVYEKRVESYGVAHYCRRPGITGFTLQNIDLSRACRESLGTGNYKIEGSRVSCLEEDEAESVANQPARPMPPSSPVDRIPPMPGPGNGPIPFPQPGMGPGSMPPMPMPMPFSAPQPGAQPGAMPPESTYPETLACQRLGGKWRSGTVPMADQIKREAEQKATECDFPPMCPQIAFEQTFQGYMNIVTIWQCHLMFIEHPEGKEHDDIKTAIEEACEIEKRLDQMSENLMSLGASMSSPVHEQLMSWLEVKSVCEESDFDLYFVFADTAGSTIEGALPMGVPLAVELRYKRAPKNYEQSVKLELGENFSTSMELSVFPVEGNPKRFRSSPFTLIMPEI</sequence>
<proteinExistence type="predicted"/>
<feature type="compositionally biased region" description="Pro residues" evidence="1">
    <location>
        <begin position="177"/>
        <end position="209"/>
    </location>
</feature>
<evidence type="ECO:0000313" key="3">
    <source>
        <dbReference type="Proteomes" id="UP000190962"/>
    </source>
</evidence>
<dbReference type="Proteomes" id="UP000190962">
    <property type="component" value="Unassembled WGS sequence"/>
</dbReference>
<accession>A0A1T2CNP0</accession>
<feature type="region of interest" description="Disordered" evidence="1">
    <location>
        <begin position="167"/>
        <end position="209"/>
    </location>
</feature>
<reference evidence="2 3" key="1">
    <citation type="submission" date="2016-11" db="EMBL/GenBank/DDBJ databases">
        <title>Mixed transmission modes and dynamic genome evolution in an obligate animal-bacterial symbiosis.</title>
        <authorList>
            <person name="Russell S.L."/>
            <person name="Corbett-Detig R.B."/>
            <person name="Cavanaugh C.M."/>
        </authorList>
    </citation>
    <scope>NUCLEOTIDE SEQUENCE [LARGE SCALE GENOMIC DNA]</scope>
    <source>
        <strain evidence="2">MA-KB16</strain>
    </source>
</reference>
<protein>
    <submittedName>
        <fullName evidence="2">Uncharacterized protein</fullName>
    </submittedName>
</protein>
<evidence type="ECO:0000256" key="1">
    <source>
        <dbReference type="SAM" id="MobiDB-lite"/>
    </source>
</evidence>
<gene>
    <name evidence="2" type="ORF">BOV88_13315</name>
</gene>
<organism evidence="2 3">
    <name type="scientific">Solemya velum gill symbiont</name>
    <dbReference type="NCBI Taxonomy" id="2340"/>
    <lineage>
        <taxon>Bacteria</taxon>
        <taxon>Pseudomonadati</taxon>
        <taxon>Pseudomonadota</taxon>
        <taxon>Gammaproteobacteria</taxon>
        <taxon>sulfur-oxidizing symbionts</taxon>
    </lineage>
</organism>
<dbReference type="RefSeq" id="WP_078453689.1">
    <property type="nucleotide sequence ID" value="NZ_MPNX01000039.1"/>
</dbReference>
<dbReference type="EMBL" id="MPNX01000039">
    <property type="protein sequence ID" value="OOY33813.1"/>
    <property type="molecule type" value="Genomic_DNA"/>
</dbReference>
<dbReference type="AlphaFoldDB" id="A0A1T2CNP0"/>
<comment type="caution">
    <text evidence="2">The sequence shown here is derived from an EMBL/GenBank/DDBJ whole genome shotgun (WGS) entry which is preliminary data.</text>
</comment>